<dbReference type="InterPro" id="IPR017451">
    <property type="entry name" value="F-box-assoc_interact_dom"/>
</dbReference>
<dbReference type="NCBIfam" id="TIGR01640">
    <property type="entry name" value="F_box_assoc_1"/>
    <property type="match status" value="1"/>
</dbReference>
<sequence length="352" mass="40030">MECRILGSCSGLLLLSVNNGLCVANPLIKKFRFLNQPRSRFLPNSLPVGLGHETKYIGFAVYEIDRTTQGFKTVCITEVEKINPDDDTTYRFEINAGDSWSFSKTKITCSTSDLDISMRKPVYLDGSLHWLRNDGSIVAFNPETEQARLISTEFPQELRALFAAGNNSLTLISAFKDVIYVYALENILTNPKWVLVRQIRNVVLDQTSVIRWNVEAYDGKCLVLRVETNNGSYNVRMIHGYDLRANKWGLMGSIQDWCDANGEFFQFTPSLSSSVIGLDKKEKEVVFYCDKKRISSLSSIMGLITDGISSEKMEKQVRKISVEEDKMKPVLFRPSLNFSDVERPNNKRQRVE</sequence>
<comment type="caution">
    <text evidence="3">The sequence shown here is derived from an EMBL/GenBank/DDBJ whole genome shotgun (WGS) entry which is preliminary data.</text>
</comment>
<dbReference type="Pfam" id="PF07734">
    <property type="entry name" value="FBA_1"/>
    <property type="match status" value="1"/>
</dbReference>
<keyword evidence="4" id="KW-1185">Reference proteome</keyword>
<dbReference type="PANTHER" id="PTHR31672">
    <property type="entry name" value="BNACNNG10540D PROTEIN"/>
    <property type="match status" value="1"/>
</dbReference>
<keyword evidence="1" id="KW-0732">Signal</keyword>
<dbReference type="InterPro" id="IPR006527">
    <property type="entry name" value="F-box-assoc_dom_typ1"/>
</dbReference>
<evidence type="ECO:0000313" key="4">
    <source>
        <dbReference type="Proteomes" id="UP000694251"/>
    </source>
</evidence>
<evidence type="ECO:0000313" key="3">
    <source>
        <dbReference type="EMBL" id="KAG7565152.1"/>
    </source>
</evidence>
<feature type="domain" description="F-box associated beta-propeller type 1" evidence="2">
    <location>
        <begin position="7"/>
        <end position="149"/>
    </location>
</feature>
<reference evidence="3 4" key="1">
    <citation type="submission" date="2020-12" db="EMBL/GenBank/DDBJ databases">
        <title>Concerted genomic and epigenomic changes stabilize Arabidopsis allopolyploids.</title>
        <authorList>
            <person name="Chen Z."/>
        </authorList>
    </citation>
    <scope>NUCLEOTIDE SEQUENCE [LARGE SCALE GENOMIC DNA]</scope>
    <source>
        <strain evidence="3">As9502</strain>
        <tissue evidence="3">Leaf</tissue>
    </source>
</reference>
<dbReference type="InterPro" id="IPR050796">
    <property type="entry name" value="SCF_F-box_component"/>
</dbReference>
<gene>
    <name evidence="3" type="ORF">ISN44_As10g018680</name>
</gene>
<dbReference type="OrthoDB" id="1094363at2759"/>
<evidence type="ECO:0000259" key="2">
    <source>
        <dbReference type="Pfam" id="PF07734"/>
    </source>
</evidence>
<organism evidence="3 4">
    <name type="scientific">Arabidopsis suecica</name>
    <name type="common">Swedish thale-cress</name>
    <name type="synonym">Cardaminopsis suecica</name>
    <dbReference type="NCBI Taxonomy" id="45249"/>
    <lineage>
        <taxon>Eukaryota</taxon>
        <taxon>Viridiplantae</taxon>
        <taxon>Streptophyta</taxon>
        <taxon>Embryophyta</taxon>
        <taxon>Tracheophyta</taxon>
        <taxon>Spermatophyta</taxon>
        <taxon>Magnoliopsida</taxon>
        <taxon>eudicotyledons</taxon>
        <taxon>Gunneridae</taxon>
        <taxon>Pentapetalae</taxon>
        <taxon>rosids</taxon>
        <taxon>malvids</taxon>
        <taxon>Brassicales</taxon>
        <taxon>Brassicaceae</taxon>
        <taxon>Camelineae</taxon>
        <taxon>Arabidopsis</taxon>
    </lineage>
</organism>
<protein>
    <submittedName>
        <fullName evidence="3">F-box associated interaction domain</fullName>
    </submittedName>
</protein>
<dbReference type="EMBL" id="JAEFBJ010000010">
    <property type="protein sequence ID" value="KAG7565152.1"/>
    <property type="molecule type" value="Genomic_DNA"/>
</dbReference>
<accession>A0A8T1ZW85</accession>
<dbReference type="Proteomes" id="UP000694251">
    <property type="component" value="Chromosome 10"/>
</dbReference>
<feature type="signal peptide" evidence="1">
    <location>
        <begin position="1"/>
        <end position="24"/>
    </location>
</feature>
<name>A0A8T1ZW85_ARASU</name>
<evidence type="ECO:0000256" key="1">
    <source>
        <dbReference type="SAM" id="SignalP"/>
    </source>
</evidence>
<dbReference type="AlphaFoldDB" id="A0A8T1ZW85"/>
<feature type="chain" id="PRO_5035936986" evidence="1">
    <location>
        <begin position="25"/>
        <end position="352"/>
    </location>
</feature>
<proteinExistence type="predicted"/>